<proteinExistence type="predicted"/>
<protein>
    <submittedName>
        <fullName evidence="4">N-acetylmuramoyl-L-alanine amidase</fullName>
        <ecNumber evidence="4">3.5.1.28</ecNumber>
    </submittedName>
</protein>
<name>A0ABY4HD66_9BACI</name>
<dbReference type="EMBL" id="CP095075">
    <property type="protein sequence ID" value="UOR12213.1"/>
    <property type="molecule type" value="Genomic_DNA"/>
</dbReference>
<feature type="domain" description="SH3b" evidence="3">
    <location>
        <begin position="24"/>
        <end position="85"/>
    </location>
</feature>
<dbReference type="PANTHER" id="PTHR30404">
    <property type="entry name" value="N-ACETYLMURAMOYL-L-ALANINE AMIDASE"/>
    <property type="match status" value="1"/>
</dbReference>
<dbReference type="Pfam" id="PF08239">
    <property type="entry name" value="SH3_3"/>
    <property type="match status" value="4"/>
</dbReference>
<dbReference type="PANTHER" id="PTHR30404:SF7">
    <property type="entry name" value="CELL WALL AMIDASE LYTH-RELATED"/>
    <property type="match status" value="1"/>
</dbReference>
<keyword evidence="1 4" id="KW-0378">Hydrolase</keyword>
<dbReference type="CDD" id="cd02696">
    <property type="entry name" value="MurNAc-LAA"/>
    <property type="match status" value="1"/>
</dbReference>
<dbReference type="InterPro" id="IPR050695">
    <property type="entry name" value="N-acetylmuramoyl_amidase_3"/>
</dbReference>
<dbReference type="Proteomes" id="UP000830326">
    <property type="component" value="Chromosome"/>
</dbReference>
<dbReference type="SMART" id="SM00287">
    <property type="entry name" value="SH3b"/>
    <property type="match status" value="4"/>
</dbReference>
<evidence type="ECO:0000256" key="2">
    <source>
        <dbReference type="ARBA" id="ARBA00023316"/>
    </source>
</evidence>
<dbReference type="PIRSF" id="PIRSF037846">
    <property type="entry name" value="Autolysin_YrvJ_prd"/>
    <property type="match status" value="1"/>
</dbReference>
<sequence>MKGWLSLLFIFAGLIWMTTNIVHADQAVIQVDRLNVRSGPSLSDPIIGQANNSETYRIVNEKNDWTQIEWNDKKGWVASYLVKIKQEESLTSKVDYLRVREQPGMDGKLRGYLMKNIQVTKKKQQGDWVLISSAKVSGWVHSDYLSTYTHSNSKGKKETTSNTKSLGQVTVTTAVINVRTQGSTNTSIITQVGKGKTFDYVSESKGWFQIRLDNNKTGWVAGWLVTDKKSSTSTPKVQSSKITLLYNGTNIRSGPSSNNKVVGHGHKGDQFDVLGKEGQWYKISYKDMEAYVAGWIVKAGSSSTPPQPSNKKSDSLSGKTIMIDAGHGGFDPGAIGANGSYEKTLTLQTTKKLKNAIEQNGAHVMMTRSNDSYVSLSARTILSNTSKADVFVSIHYNSFPKDISVSGIGTYYYHSNSKSVASNIQSSLAEAVDLRDRGIKHGDFHVLKNNKKPAVLLELGFLSNPTEERIVKSSVFQNKVTQGVVNGLISYFD</sequence>
<evidence type="ECO:0000256" key="1">
    <source>
        <dbReference type="ARBA" id="ARBA00022801"/>
    </source>
</evidence>
<dbReference type="InterPro" id="IPR002508">
    <property type="entry name" value="MurNAc-LAA_cat"/>
</dbReference>
<dbReference type="Gene3D" id="2.30.30.40">
    <property type="entry name" value="SH3 Domains"/>
    <property type="match status" value="4"/>
</dbReference>
<dbReference type="RefSeq" id="WP_245032864.1">
    <property type="nucleotide sequence ID" value="NZ_CP095075.1"/>
</dbReference>
<feature type="domain" description="SH3b" evidence="3">
    <location>
        <begin position="237"/>
        <end position="300"/>
    </location>
</feature>
<dbReference type="InterPro" id="IPR003646">
    <property type="entry name" value="SH3-like_bac-type"/>
</dbReference>
<dbReference type="Gene3D" id="3.40.630.40">
    <property type="entry name" value="Zn-dependent exopeptidases"/>
    <property type="match status" value="1"/>
</dbReference>
<keyword evidence="2" id="KW-0961">Cell wall biogenesis/degradation</keyword>
<evidence type="ECO:0000313" key="5">
    <source>
        <dbReference type="Proteomes" id="UP000830326"/>
    </source>
</evidence>
<gene>
    <name evidence="4" type="ORF">MUO15_01345</name>
</gene>
<organism evidence="4 5">
    <name type="scientific">Halobacillus amylolyticus</name>
    <dbReference type="NCBI Taxonomy" id="2932259"/>
    <lineage>
        <taxon>Bacteria</taxon>
        <taxon>Bacillati</taxon>
        <taxon>Bacillota</taxon>
        <taxon>Bacilli</taxon>
        <taxon>Bacillales</taxon>
        <taxon>Bacillaceae</taxon>
        <taxon>Halobacillus</taxon>
    </lineage>
</organism>
<dbReference type="PROSITE" id="PS51781">
    <property type="entry name" value="SH3B"/>
    <property type="match status" value="4"/>
</dbReference>
<dbReference type="GO" id="GO:0008745">
    <property type="term" value="F:N-acetylmuramoyl-L-alanine amidase activity"/>
    <property type="evidence" value="ECO:0007669"/>
    <property type="project" value="UniProtKB-EC"/>
</dbReference>
<dbReference type="InterPro" id="IPR017293">
    <property type="entry name" value="N-acetylmuramoyl-L-ala_amidase"/>
</dbReference>
<feature type="domain" description="SH3b" evidence="3">
    <location>
        <begin position="87"/>
        <end position="149"/>
    </location>
</feature>
<keyword evidence="5" id="KW-1185">Reference proteome</keyword>
<dbReference type="Pfam" id="PF01520">
    <property type="entry name" value="Amidase_3"/>
    <property type="match status" value="1"/>
</dbReference>
<feature type="domain" description="SH3b" evidence="3">
    <location>
        <begin position="164"/>
        <end position="228"/>
    </location>
</feature>
<evidence type="ECO:0000313" key="4">
    <source>
        <dbReference type="EMBL" id="UOR12213.1"/>
    </source>
</evidence>
<dbReference type="EC" id="3.5.1.28" evidence="4"/>
<evidence type="ECO:0000259" key="3">
    <source>
        <dbReference type="PROSITE" id="PS51781"/>
    </source>
</evidence>
<accession>A0ABY4HD66</accession>
<dbReference type="SMART" id="SM00646">
    <property type="entry name" value="Ami_3"/>
    <property type="match status" value="1"/>
</dbReference>
<dbReference type="SUPFAM" id="SSF53187">
    <property type="entry name" value="Zn-dependent exopeptidases"/>
    <property type="match status" value="1"/>
</dbReference>
<reference evidence="4" key="1">
    <citation type="submission" date="2022-04" db="EMBL/GenBank/DDBJ databases">
        <title>Halobacillus sp. isolated from saltern.</title>
        <authorList>
            <person name="Won M."/>
            <person name="Lee C.-M."/>
            <person name="Woen H.-Y."/>
            <person name="Kwon S.-W."/>
        </authorList>
    </citation>
    <scope>NUCLEOTIDE SEQUENCE</scope>
    <source>
        <strain evidence="4">SSHM10-5</strain>
    </source>
</reference>